<accession>A0A397GHH3</accession>
<comment type="caution">
    <text evidence="7">The sequence shown here is derived from an EMBL/GenBank/DDBJ whole genome shotgun (WGS) entry which is preliminary data.</text>
</comment>
<feature type="transmembrane region" description="Helical" evidence="6">
    <location>
        <begin position="191"/>
        <end position="213"/>
    </location>
</feature>
<evidence type="ECO:0000313" key="7">
    <source>
        <dbReference type="EMBL" id="RHZ50422.1"/>
    </source>
</evidence>
<organism evidence="7 8">
    <name type="scientific">Diversispora epigaea</name>
    <dbReference type="NCBI Taxonomy" id="1348612"/>
    <lineage>
        <taxon>Eukaryota</taxon>
        <taxon>Fungi</taxon>
        <taxon>Fungi incertae sedis</taxon>
        <taxon>Mucoromycota</taxon>
        <taxon>Glomeromycotina</taxon>
        <taxon>Glomeromycetes</taxon>
        <taxon>Diversisporales</taxon>
        <taxon>Diversisporaceae</taxon>
        <taxon>Diversispora</taxon>
    </lineage>
</organism>
<keyword evidence="5" id="KW-0539">Nucleus</keyword>
<keyword evidence="6" id="KW-0472">Membrane</keyword>
<protein>
    <recommendedName>
        <fullName evidence="9">BED-type domain-containing protein</fullName>
    </recommendedName>
</protein>
<evidence type="ECO:0000256" key="5">
    <source>
        <dbReference type="ARBA" id="ARBA00023242"/>
    </source>
</evidence>
<dbReference type="InterPro" id="IPR052035">
    <property type="entry name" value="ZnF_BED_domain_contain"/>
</dbReference>
<keyword evidence="6" id="KW-1133">Transmembrane helix</keyword>
<sequence length="220" mass="25237">MDKEAHKFREFFTLIDPTKKTANKKAVCNFCIKEYTLSVASCRTGCFVSNKAKLCRAHLKKCINFEYEDSSEENEENKEPLRSTTKTQSRITNYVSRSLSKKDVPYFEILLLQMLVSNGLAFTFFENQETKDVFTFIAPALKLPSRKAMSDRILSKSTKVLTQSIIKIAQEDKIGVTAAFDRWTNVKQENLFGVIFITSNGETLIWAQVILVMKDQELKM</sequence>
<evidence type="ECO:0000256" key="2">
    <source>
        <dbReference type="ARBA" id="ARBA00022723"/>
    </source>
</evidence>
<evidence type="ECO:0000256" key="1">
    <source>
        <dbReference type="ARBA" id="ARBA00004123"/>
    </source>
</evidence>
<dbReference type="Proteomes" id="UP000266861">
    <property type="component" value="Unassembled WGS sequence"/>
</dbReference>
<dbReference type="GO" id="GO:0005634">
    <property type="term" value="C:nucleus"/>
    <property type="evidence" value="ECO:0007669"/>
    <property type="project" value="UniProtKB-SubCell"/>
</dbReference>
<evidence type="ECO:0000256" key="3">
    <source>
        <dbReference type="ARBA" id="ARBA00022771"/>
    </source>
</evidence>
<dbReference type="OrthoDB" id="2436760at2759"/>
<dbReference type="PANTHER" id="PTHR46481:SF10">
    <property type="entry name" value="ZINC FINGER BED DOMAIN-CONTAINING PROTEIN 39"/>
    <property type="match status" value="1"/>
</dbReference>
<dbReference type="GO" id="GO:0008270">
    <property type="term" value="F:zinc ion binding"/>
    <property type="evidence" value="ECO:0007669"/>
    <property type="project" value="UniProtKB-KW"/>
</dbReference>
<evidence type="ECO:0000256" key="4">
    <source>
        <dbReference type="ARBA" id="ARBA00022833"/>
    </source>
</evidence>
<evidence type="ECO:0008006" key="9">
    <source>
        <dbReference type="Google" id="ProtNLM"/>
    </source>
</evidence>
<keyword evidence="6" id="KW-0812">Transmembrane</keyword>
<keyword evidence="8" id="KW-1185">Reference proteome</keyword>
<keyword evidence="2" id="KW-0479">Metal-binding</keyword>
<evidence type="ECO:0000313" key="8">
    <source>
        <dbReference type="Proteomes" id="UP000266861"/>
    </source>
</evidence>
<dbReference type="AlphaFoldDB" id="A0A397GHH3"/>
<reference evidence="7 8" key="1">
    <citation type="submission" date="2018-08" db="EMBL/GenBank/DDBJ databases">
        <title>Genome and evolution of the arbuscular mycorrhizal fungus Diversispora epigaea (formerly Glomus versiforme) and its bacterial endosymbionts.</title>
        <authorList>
            <person name="Sun X."/>
            <person name="Fei Z."/>
            <person name="Harrison M."/>
        </authorList>
    </citation>
    <scope>NUCLEOTIDE SEQUENCE [LARGE SCALE GENOMIC DNA]</scope>
    <source>
        <strain evidence="7 8">IT104</strain>
    </source>
</reference>
<keyword evidence="3" id="KW-0863">Zinc-finger</keyword>
<evidence type="ECO:0000256" key="6">
    <source>
        <dbReference type="SAM" id="Phobius"/>
    </source>
</evidence>
<dbReference type="PANTHER" id="PTHR46481">
    <property type="entry name" value="ZINC FINGER BED DOMAIN-CONTAINING PROTEIN 4"/>
    <property type="match status" value="1"/>
</dbReference>
<gene>
    <name evidence="7" type="ORF">Glove_499g7</name>
</gene>
<proteinExistence type="predicted"/>
<comment type="subcellular location">
    <subcellularLocation>
        <location evidence="1">Nucleus</location>
    </subcellularLocation>
</comment>
<name>A0A397GHH3_9GLOM</name>
<keyword evidence="4" id="KW-0862">Zinc</keyword>
<dbReference type="EMBL" id="PQFF01000432">
    <property type="protein sequence ID" value="RHZ50422.1"/>
    <property type="molecule type" value="Genomic_DNA"/>
</dbReference>